<dbReference type="RefSeq" id="WP_165049222.1">
    <property type="nucleotide sequence ID" value="NZ_JAALFE010000007.1"/>
</dbReference>
<feature type="signal peptide" evidence="1">
    <location>
        <begin position="1"/>
        <end position="20"/>
    </location>
</feature>
<comment type="caution">
    <text evidence="2">The sequence shown here is derived from an EMBL/GenBank/DDBJ whole genome shotgun (WGS) entry which is preliminary data.</text>
</comment>
<feature type="chain" id="PRO_5026783266" evidence="1">
    <location>
        <begin position="21"/>
        <end position="200"/>
    </location>
</feature>
<gene>
    <name evidence="2" type="ORF">G5V65_09185</name>
</gene>
<dbReference type="AlphaFoldDB" id="A0A6M1U9G7"/>
<dbReference type="Proteomes" id="UP000474758">
    <property type="component" value="Unassembled WGS sequence"/>
</dbReference>
<keyword evidence="3" id="KW-1185">Reference proteome</keyword>
<evidence type="ECO:0000313" key="2">
    <source>
        <dbReference type="EMBL" id="NGQ91071.1"/>
    </source>
</evidence>
<reference evidence="2 3" key="1">
    <citation type="submission" date="2020-02" db="EMBL/GenBank/DDBJ databases">
        <title>Rhodobacter translucens sp. nov., a novel bacterium isolated from activated sludge.</title>
        <authorList>
            <person name="Liu J."/>
        </authorList>
    </citation>
    <scope>NUCLEOTIDE SEQUENCE [LARGE SCALE GENOMIC DNA]</scope>
    <source>
        <strain evidence="2 3">HX-7-19</strain>
    </source>
</reference>
<evidence type="ECO:0000256" key="1">
    <source>
        <dbReference type="SAM" id="SignalP"/>
    </source>
</evidence>
<evidence type="ECO:0000313" key="3">
    <source>
        <dbReference type="Proteomes" id="UP000474758"/>
    </source>
</evidence>
<name>A0A6M1U9G7_9RHOB</name>
<organism evidence="2 3">
    <name type="scientific">Paragemmobacter kunshanensis</name>
    <dbReference type="NCBI Taxonomy" id="2583234"/>
    <lineage>
        <taxon>Bacteria</taxon>
        <taxon>Pseudomonadati</taxon>
        <taxon>Pseudomonadota</taxon>
        <taxon>Alphaproteobacteria</taxon>
        <taxon>Rhodobacterales</taxon>
        <taxon>Paracoccaceae</taxon>
        <taxon>Paragemmobacter</taxon>
    </lineage>
</organism>
<protein>
    <submittedName>
        <fullName evidence="2">Uncharacterized protein</fullName>
    </submittedName>
</protein>
<accession>A0A6M1U9G7</accession>
<sequence length="200" mass="21627">MRLSMVVLGLAGLAPLPALAEEPFEGRGYFIACGEEGCFLNAAGFDLFVGSDQGAELLADLPMLAAVAVRGSLSDIGDSSAALRLEAVERVADDLYEGNLQAMQGDWHPVGEANPFTIGIYGMDWTEMLMEEEQDRFMMSVGESCADGTVHQGMVISLYRYGDDPAADACWGMDYIDDGRMSLRDLSGDFGLVDFERVLE</sequence>
<keyword evidence="1" id="KW-0732">Signal</keyword>
<dbReference type="EMBL" id="JAALFE010000007">
    <property type="protein sequence ID" value="NGQ91071.1"/>
    <property type="molecule type" value="Genomic_DNA"/>
</dbReference>
<proteinExistence type="predicted"/>